<dbReference type="EMBL" id="CP042914">
    <property type="protein sequence ID" value="QEG43728.1"/>
    <property type="molecule type" value="Genomic_DNA"/>
</dbReference>
<dbReference type="PROSITE" id="PS51707">
    <property type="entry name" value="CYTH"/>
    <property type="match status" value="1"/>
</dbReference>
<keyword evidence="3" id="KW-1185">Reference proteome</keyword>
<accession>A0A5B9QXJ5</accession>
<dbReference type="PANTHER" id="PTHR21028">
    <property type="entry name" value="SI:CH211-156B7.4"/>
    <property type="match status" value="1"/>
</dbReference>
<proteinExistence type="predicted"/>
<gene>
    <name evidence="2" type="ORF">UC8_57820</name>
</gene>
<protein>
    <submittedName>
        <fullName evidence="2">CYTH domain protein</fullName>
    </submittedName>
</protein>
<dbReference type="KEGG" id="rul:UC8_57820"/>
<dbReference type="InterPro" id="IPR023577">
    <property type="entry name" value="CYTH_domain"/>
</dbReference>
<dbReference type="NCBIfam" id="TIGR00318">
    <property type="entry name" value="cyaB"/>
    <property type="match status" value="1"/>
</dbReference>
<evidence type="ECO:0000259" key="1">
    <source>
        <dbReference type="PROSITE" id="PS51707"/>
    </source>
</evidence>
<dbReference type="Pfam" id="PF01928">
    <property type="entry name" value="CYTH"/>
    <property type="match status" value="1"/>
</dbReference>
<feature type="domain" description="CYTH" evidence="1">
    <location>
        <begin position="1"/>
        <end position="182"/>
    </location>
</feature>
<dbReference type="CDD" id="cd07890">
    <property type="entry name" value="CYTH-like_AC_IV-like"/>
    <property type="match status" value="1"/>
</dbReference>
<evidence type="ECO:0000313" key="2">
    <source>
        <dbReference type="EMBL" id="QEG43728.1"/>
    </source>
</evidence>
<sequence>MYEVELKFAVAEPGKLRQRVLDLGGTAVGVVEQHCDTYYAHPCRDFKQTTEALRIRSVDGHYHITYKGPKRAGVVKTRQELEWSLGADDPDGENMSTLLVSLGFQPVATVTKHRETLELHRQGQDLKVTFDEVAGVGSYSEIEAIAEQESQIAAAREAILQFAEELGLTAPEPRSYLNLLLNCQKK</sequence>
<dbReference type="SUPFAM" id="SSF55154">
    <property type="entry name" value="CYTH-like phosphatases"/>
    <property type="match status" value="1"/>
</dbReference>
<dbReference type="Proteomes" id="UP000325286">
    <property type="component" value="Chromosome"/>
</dbReference>
<dbReference type="InterPro" id="IPR008173">
    <property type="entry name" value="Adenylyl_cyclase_CyaB"/>
</dbReference>
<dbReference type="InterPro" id="IPR033469">
    <property type="entry name" value="CYTH-like_dom_sf"/>
</dbReference>
<dbReference type="SMART" id="SM01118">
    <property type="entry name" value="CYTH"/>
    <property type="match status" value="1"/>
</dbReference>
<name>A0A5B9QXJ5_9BACT</name>
<dbReference type="Gene3D" id="2.40.320.10">
    <property type="entry name" value="Hypothetical Protein Pfu-838710-001"/>
    <property type="match status" value="1"/>
</dbReference>
<organism evidence="2 3">
    <name type="scientific">Roseimaritima ulvae</name>
    <dbReference type="NCBI Taxonomy" id="980254"/>
    <lineage>
        <taxon>Bacteria</taxon>
        <taxon>Pseudomonadati</taxon>
        <taxon>Planctomycetota</taxon>
        <taxon>Planctomycetia</taxon>
        <taxon>Pirellulales</taxon>
        <taxon>Pirellulaceae</taxon>
        <taxon>Roseimaritima</taxon>
    </lineage>
</organism>
<dbReference type="AlphaFoldDB" id="A0A5B9QXJ5"/>
<dbReference type="PANTHER" id="PTHR21028:SF2">
    <property type="entry name" value="CYTH DOMAIN-CONTAINING PROTEIN"/>
    <property type="match status" value="1"/>
</dbReference>
<reference evidence="2 3" key="1">
    <citation type="submission" date="2019-08" db="EMBL/GenBank/DDBJ databases">
        <title>Deep-cultivation of Planctomycetes and their phenomic and genomic characterization uncovers novel biology.</title>
        <authorList>
            <person name="Wiegand S."/>
            <person name="Jogler M."/>
            <person name="Boedeker C."/>
            <person name="Pinto D."/>
            <person name="Vollmers J."/>
            <person name="Rivas-Marin E."/>
            <person name="Kohn T."/>
            <person name="Peeters S.H."/>
            <person name="Heuer A."/>
            <person name="Rast P."/>
            <person name="Oberbeckmann S."/>
            <person name="Bunk B."/>
            <person name="Jeske O."/>
            <person name="Meyerdierks A."/>
            <person name="Storesund J.E."/>
            <person name="Kallscheuer N."/>
            <person name="Luecker S."/>
            <person name="Lage O.M."/>
            <person name="Pohl T."/>
            <person name="Merkel B.J."/>
            <person name="Hornburger P."/>
            <person name="Mueller R.-W."/>
            <person name="Bruemmer F."/>
            <person name="Labrenz M."/>
            <person name="Spormann A.M."/>
            <person name="Op den Camp H."/>
            <person name="Overmann J."/>
            <person name="Amann R."/>
            <person name="Jetten M.S.M."/>
            <person name="Mascher T."/>
            <person name="Medema M.H."/>
            <person name="Devos D.P."/>
            <person name="Kaster A.-K."/>
            <person name="Ovreas L."/>
            <person name="Rohde M."/>
            <person name="Galperin M.Y."/>
            <person name="Jogler C."/>
        </authorList>
    </citation>
    <scope>NUCLEOTIDE SEQUENCE [LARGE SCALE GENOMIC DNA]</scope>
    <source>
        <strain evidence="2 3">UC8</strain>
    </source>
</reference>
<evidence type="ECO:0000313" key="3">
    <source>
        <dbReference type="Proteomes" id="UP000325286"/>
    </source>
</evidence>